<evidence type="ECO:0000313" key="2">
    <source>
        <dbReference type="Proteomes" id="UP000316598"/>
    </source>
</evidence>
<reference evidence="1 2" key="1">
    <citation type="submission" date="2019-02" db="EMBL/GenBank/DDBJ databases">
        <title>Deep-cultivation of Planctomycetes and their phenomic and genomic characterization uncovers novel biology.</title>
        <authorList>
            <person name="Wiegand S."/>
            <person name="Jogler M."/>
            <person name="Boedeker C."/>
            <person name="Pinto D."/>
            <person name="Vollmers J."/>
            <person name="Rivas-Marin E."/>
            <person name="Kohn T."/>
            <person name="Peeters S.H."/>
            <person name="Heuer A."/>
            <person name="Rast P."/>
            <person name="Oberbeckmann S."/>
            <person name="Bunk B."/>
            <person name="Jeske O."/>
            <person name="Meyerdierks A."/>
            <person name="Storesund J.E."/>
            <person name="Kallscheuer N."/>
            <person name="Luecker S."/>
            <person name="Lage O.M."/>
            <person name="Pohl T."/>
            <person name="Merkel B.J."/>
            <person name="Hornburger P."/>
            <person name="Mueller R.-W."/>
            <person name="Bruemmer F."/>
            <person name="Labrenz M."/>
            <person name="Spormann A.M."/>
            <person name="Op Den Camp H."/>
            <person name="Overmann J."/>
            <person name="Amann R."/>
            <person name="Jetten M.S.M."/>
            <person name="Mascher T."/>
            <person name="Medema M.H."/>
            <person name="Devos D.P."/>
            <person name="Kaster A.-K."/>
            <person name="Ovreas L."/>
            <person name="Rohde M."/>
            <person name="Galperin M.Y."/>
            <person name="Jogler C."/>
        </authorList>
    </citation>
    <scope>NUCLEOTIDE SEQUENCE [LARGE SCALE GENOMIC DNA]</scope>
    <source>
        <strain evidence="1 2">Pla22</strain>
    </source>
</reference>
<evidence type="ECO:0000313" key="1">
    <source>
        <dbReference type="EMBL" id="TWT53868.1"/>
    </source>
</evidence>
<organism evidence="1 2">
    <name type="scientific">Rubripirellula amarantea</name>
    <dbReference type="NCBI Taxonomy" id="2527999"/>
    <lineage>
        <taxon>Bacteria</taxon>
        <taxon>Pseudomonadati</taxon>
        <taxon>Planctomycetota</taxon>
        <taxon>Planctomycetia</taxon>
        <taxon>Pirellulales</taxon>
        <taxon>Pirellulaceae</taxon>
        <taxon>Rubripirellula</taxon>
    </lineage>
</organism>
<protein>
    <recommendedName>
        <fullName evidence="3">FHA domain-containing protein</fullName>
    </recommendedName>
</protein>
<evidence type="ECO:0008006" key="3">
    <source>
        <dbReference type="Google" id="ProtNLM"/>
    </source>
</evidence>
<proteinExistence type="predicted"/>
<comment type="caution">
    <text evidence="1">The sequence shown here is derived from an EMBL/GenBank/DDBJ whole genome shotgun (WGS) entry which is preliminary data.</text>
</comment>
<dbReference type="EMBL" id="SJPI01000001">
    <property type="protein sequence ID" value="TWT53868.1"/>
    <property type="molecule type" value="Genomic_DNA"/>
</dbReference>
<name>A0A5C5WTJ1_9BACT</name>
<dbReference type="Proteomes" id="UP000316598">
    <property type="component" value="Unassembled WGS sequence"/>
</dbReference>
<dbReference type="AlphaFoldDB" id="A0A5C5WTJ1"/>
<sequence>MVSPDFPLSKPPTKIVVVSQPSDSTNETDRPKRWKMWVDGCGGFLVIEGSKVRVGGGASPEHCDVCIRADLPRTAGVIHREGEDYFWQGAGQPSSTRIWIKSGTVMGGRDATGLGSASLIMSLPSPLSRTAVLNLKPPHRFGEHVDAVLLVEGAVLIGPTSDCHVRVRHEDSAATLVRRDDTWAIRSGIDGAWEKVQANESVVVGSLSLLLESA</sequence>
<accession>A0A5C5WTJ1</accession>
<keyword evidence="2" id="KW-1185">Reference proteome</keyword>
<gene>
    <name evidence="1" type="ORF">Pla22_15020</name>
</gene>